<dbReference type="OMA" id="TGPTIRY"/>
<dbReference type="PANTHER" id="PTHR13275:SF4">
    <property type="entry name" value="VACUOLAR PROTEIN SORTING-ASSOCIATED PROTEIN 72 HOMOLOG"/>
    <property type="match status" value="1"/>
</dbReference>
<organism evidence="5 7">
    <name type="scientific">Acanthaster planci</name>
    <name type="common">Crown-of-thorns starfish</name>
    <dbReference type="NCBI Taxonomy" id="133434"/>
    <lineage>
        <taxon>Eukaryota</taxon>
        <taxon>Metazoa</taxon>
        <taxon>Echinodermata</taxon>
        <taxon>Eleutherozoa</taxon>
        <taxon>Asterozoa</taxon>
        <taxon>Asteroidea</taxon>
        <taxon>Valvatacea</taxon>
        <taxon>Valvatida</taxon>
        <taxon>Acanthasteridae</taxon>
        <taxon>Acanthaster</taxon>
    </lineage>
</organism>
<feature type="region of interest" description="Disordered" evidence="3">
    <location>
        <begin position="1"/>
        <end position="150"/>
    </location>
</feature>
<dbReference type="OrthoDB" id="78296at2759"/>
<dbReference type="PANTHER" id="PTHR13275">
    <property type="entry name" value="YL-1 PROTEIN TRANSCRIPTION FACTOR-LIKE 1"/>
    <property type="match status" value="1"/>
</dbReference>
<gene>
    <name evidence="6 7" type="primary">LOC110979378</name>
</gene>
<proteinExistence type="inferred from homology"/>
<feature type="compositionally biased region" description="Polar residues" evidence="3">
    <location>
        <begin position="254"/>
        <end position="268"/>
    </location>
</feature>
<dbReference type="AlphaFoldDB" id="A0A8B7YE17"/>
<evidence type="ECO:0000313" key="7">
    <source>
        <dbReference type="RefSeq" id="XP_022090817.1"/>
    </source>
</evidence>
<evidence type="ECO:0000259" key="4">
    <source>
        <dbReference type="SMART" id="SM00993"/>
    </source>
</evidence>
<feature type="compositionally biased region" description="Basic and acidic residues" evidence="3">
    <location>
        <begin position="1"/>
        <end position="11"/>
    </location>
</feature>
<feature type="region of interest" description="Disordered" evidence="3">
    <location>
        <begin position="237"/>
        <end position="268"/>
    </location>
</feature>
<dbReference type="Pfam" id="PF05764">
    <property type="entry name" value="YL1"/>
    <property type="match status" value="1"/>
</dbReference>
<dbReference type="InterPro" id="IPR046757">
    <property type="entry name" value="YL1_N"/>
</dbReference>
<feature type="domain" description="Vps72/YL1 C-terminal" evidence="4">
    <location>
        <begin position="298"/>
        <end position="327"/>
    </location>
</feature>
<name>A0A8B7YE17_ACAPL</name>
<feature type="compositionally biased region" description="Acidic residues" evidence="3">
    <location>
        <begin position="40"/>
        <end position="74"/>
    </location>
</feature>
<evidence type="ECO:0000256" key="2">
    <source>
        <dbReference type="ARBA" id="ARBA00020000"/>
    </source>
</evidence>
<dbReference type="Proteomes" id="UP000694845">
    <property type="component" value="Unplaced"/>
</dbReference>
<protein>
    <recommendedName>
        <fullName evidence="2">Vacuolar protein sorting-associated protein 72 homolog</fullName>
    </recommendedName>
</protein>
<dbReference type="SMART" id="SM00993">
    <property type="entry name" value="YL1_C"/>
    <property type="match status" value="1"/>
</dbReference>
<comment type="similarity">
    <text evidence="1">Belongs to the VPS72/YL1 family.</text>
</comment>
<feature type="compositionally biased region" description="Basic and acidic residues" evidence="3">
    <location>
        <begin position="237"/>
        <end position="249"/>
    </location>
</feature>
<evidence type="ECO:0000313" key="6">
    <source>
        <dbReference type="RefSeq" id="XP_022090816.1"/>
    </source>
</evidence>
<reference evidence="6 7" key="1">
    <citation type="submission" date="2025-04" db="UniProtKB">
        <authorList>
            <consortium name="RefSeq"/>
        </authorList>
    </citation>
    <scope>IDENTIFICATION</scope>
</reference>
<dbReference type="GO" id="GO:0005634">
    <property type="term" value="C:nucleus"/>
    <property type="evidence" value="ECO:0007669"/>
    <property type="project" value="TreeGrafter"/>
</dbReference>
<dbReference type="Pfam" id="PF08265">
    <property type="entry name" value="YL1_C"/>
    <property type="match status" value="1"/>
</dbReference>
<dbReference type="KEGG" id="aplc:110979378"/>
<evidence type="ECO:0000256" key="1">
    <source>
        <dbReference type="ARBA" id="ARBA00006832"/>
    </source>
</evidence>
<evidence type="ECO:0000256" key="3">
    <source>
        <dbReference type="SAM" id="MobiDB-lite"/>
    </source>
</evidence>
<evidence type="ECO:0000313" key="5">
    <source>
        <dbReference type="Proteomes" id="UP000694845"/>
    </source>
</evidence>
<dbReference type="InterPro" id="IPR013272">
    <property type="entry name" value="Vps72/YL1_C"/>
</dbReference>
<accession>A0A8B7YE17</accession>
<keyword evidence="5" id="KW-1185">Reference proteome</keyword>
<dbReference type="RefSeq" id="XP_022090817.1">
    <property type="nucleotide sequence ID" value="XM_022235125.1"/>
</dbReference>
<dbReference type="GeneID" id="110979378"/>
<dbReference type="RefSeq" id="XP_022090816.1">
    <property type="nucleotide sequence ID" value="XM_022235124.1"/>
</dbReference>
<sequence length="348" mass="39923">MALALTREKRANAGNRMSRMLQEEEQDEFYATTYGGFEEQSGDEEYSSEESESDATDSDISDSEDDEPVSEDEGNEKKRQRRTVTKAYKEPVTKPTAKKPSQPRPSVTTSKPKEKEKATKPPPAASQTESNAKDEGSLRKSSRRSTVLKGTEFQIRLKEREERAEINRLSIANRYKPEVRRLTQEELLEEAALTEEKNLISLQMYNKLEAEKKKTKFHKKAFKGPFIRFHSMTMPDVVKDKVPKSRSPGEENAVESSQNDTQPLQPTQRCSRNFITFSEEASFKECFPKTKSRPPTKPLCPVTRQRAMYLDPITNIPYANKEAFKIIRDAYESELESQSDSKKRKVQK</sequence>